<reference evidence="2 3" key="1">
    <citation type="journal article" date="2019" name="Commun. Biol.">
        <title>The bagworm genome reveals a unique fibroin gene that provides high tensile strength.</title>
        <authorList>
            <person name="Kono N."/>
            <person name="Nakamura H."/>
            <person name="Ohtoshi R."/>
            <person name="Tomita M."/>
            <person name="Numata K."/>
            <person name="Arakawa K."/>
        </authorList>
    </citation>
    <scope>NUCLEOTIDE SEQUENCE [LARGE SCALE GENOMIC DNA]</scope>
</reference>
<accession>A0A4C1SFN4</accession>
<feature type="region of interest" description="Disordered" evidence="1">
    <location>
        <begin position="1"/>
        <end position="34"/>
    </location>
</feature>
<evidence type="ECO:0000313" key="2">
    <source>
        <dbReference type="EMBL" id="GBP00973.1"/>
    </source>
</evidence>
<evidence type="ECO:0000256" key="1">
    <source>
        <dbReference type="SAM" id="MobiDB-lite"/>
    </source>
</evidence>
<name>A0A4C1SFN4_EUMVA</name>
<feature type="region of interest" description="Disordered" evidence="1">
    <location>
        <begin position="86"/>
        <end position="106"/>
    </location>
</feature>
<protein>
    <submittedName>
        <fullName evidence="2">Uncharacterized protein</fullName>
    </submittedName>
</protein>
<keyword evidence="3" id="KW-1185">Reference proteome</keyword>
<dbReference type="EMBL" id="BGZK01000007">
    <property type="protein sequence ID" value="GBP00973.1"/>
    <property type="molecule type" value="Genomic_DNA"/>
</dbReference>
<gene>
    <name evidence="2" type="ORF">EVAR_2271_1</name>
</gene>
<comment type="caution">
    <text evidence="2">The sequence shown here is derived from an EMBL/GenBank/DDBJ whole genome shotgun (WGS) entry which is preliminary data.</text>
</comment>
<dbReference type="AlphaFoldDB" id="A0A4C1SFN4"/>
<sequence>MFNFIKERRSHPQRSTKEARLATGGVTSLSGIPPRSTVRDRWTADCSLTKSFLVSIHLRLRRDQRRSRSSGVRFGIVFRRPKVDCLPHGPHGPGGSAHPTTPDYFV</sequence>
<evidence type="ECO:0000313" key="3">
    <source>
        <dbReference type="Proteomes" id="UP000299102"/>
    </source>
</evidence>
<dbReference type="Proteomes" id="UP000299102">
    <property type="component" value="Unassembled WGS sequence"/>
</dbReference>
<organism evidence="2 3">
    <name type="scientific">Eumeta variegata</name>
    <name type="common">Bagworm moth</name>
    <name type="synonym">Eumeta japonica</name>
    <dbReference type="NCBI Taxonomy" id="151549"/>
    <lineage>
        <taxon>Eukaryota</taxon>
        <taxon>Metazoa</taxon>
        <taxon>Ecdysozoa</taxon>
        <taxon>Arthropoda</taxon>
        <taxon>Hexapoda</taxon>
        <taxon>Insecta</taxon>
        <taxon>Pterygota</taxon>
        <taxon>Neoptera</taxon>
        <taxon>Endopterygota</taxon>
        <taxon>Lepidoptera</taxon>
        <taxon>Glossata</taxon>
        <taxon>Ditrysia</taxon>
        <taxon>Tineoidea</taxon>
        <taxon>Psychidae</taxon>
        <taxon>Oiketicinae</taxon>
        <taxon>Eumeta</taxon>
    </lineage>
</organism>
<proteinExistence type="predicted"/>